<reference evidence="1 2" key="1">
    <citation type="submission" date="2018-03" db="EMBL/GenBank/DDBJ databases">
        <title>Whole genome sequencing of Histamine producing bacteria.</title>
        <authorList>
            <person name="Butler K."/>
        </authorList>
    </citation>
    <scope>NUCLEOTIDE SEQUENCE [LARGE SCALE GENOMIC DNA]</scope>
    <source>
        <strain evidence="1 2">ATCC 19614</strain>
    </source>
</reference>
<sequence length="253" mass="28418">MSDINAADLTVPTFRDQVQNKWAKSIALASVVSIALGGFNDTFEALEKIADFSLSQLTDIPSHHKLERIYIRASSDVLNETFGAPVYIKRSSSDDVIKYYLDEQFILSAITRDDAIVAFLVFPNKGFQPTTLEHAGGELFFEQPLDNIESVNDVRSSYARTGIYYIEENNGGDFGYLYSSISGFSEFLMPSSVDDKKRLSNLTDAQMLDENVIETIKDIRKNIKPNFYGYSTLSLATLEDAILSNSEYRLIHK</sequence>
<accession>A0A2T3LAA3</accession>
<proteinExistence type="predicted"/>
<dbReference type="RefSeq" id="WP_107252846.1">
    <property type="nucleotide sequence ID" value="NZ_PYOC01000002.1"/>
</dbReference>
<evidence type="ECO:0000313" key="2">
    <source>
        <dbReference type="Proteomes" id="UP000241803"/>
    </source>
</evidence>
<dbReference type="AlphaFoldDB" id="A0A2T3LAA3"/>
<evidence type="ECO:0000313" key="1">
    <source>
        <dbReference type="EMBL" id="PSV48234.1"/>
    </source>
</evidence>
<dbReference type="Proteomes" id="UP000241803">
    <property type="component" value="Unassembled WGS sequence"/>
</dbReference>
<protein>
    <submittedName>
        <fullName evidence="1">Uncharacterized protein</fullName>
    </submittedName>
</protein>
<gene>
    <name evidence="1" type="ORF">C9J47_06780</name>
</gene>
<organism evidence="1 2">
    <name type="scientific">Photobacterium indicum</name>
    <dbReference type="NCBI Taxonomy" id="81447"/>
    <lineage>
        <taxon>Bacteria</taxon>
        <taxon>Pseudomonadati</taxon>
        <taxon>Pseudomonadota</taxon>
        <taxon>Gammaproteobacteria</taxon>
        <taxon>Vibrionales</taxon>
        <taxon>Vibrionaceae</taxon>
        <taxon>Photobacterium</taxon>
    </lineage>
</organism>
<dbReference type="NCBIfam" id="NF043066">
    <property type="entry name" value="ETEC_3214_dom"/>
    <property type="match status" value="1"/>
</dbReference>
<dbReference type="InterPro" id="IPR050010">
    <property type="entry name" value="ETEC_3214_dom"/>
</dbReference>
<comment type="caution">
    <text evidence="1">The sequence shown here is derived from an EMBL/GenBank/DDBJ whole genome shotgun (WGS) entry which is preliminary data.</text>
</comment>
<keyword evidence="2" id="KW-1185">Reference proteome</keyword>
<dbReference type="EMBL" id="PYOC01000002">
    <property type="protein sequence ID" value="PSV48234.1"/>
    <property type="molecule type" value="Genomic_DNA"/>
</dbReference>
<name>A0A2T3LAA3_9GAMM</name>